<dbReference type="OMA" id="EACIYAY"/>
<dbReference type="AlphaFoldDB" id="A0A6A5BN43"/>
<feature type="compositionally biased region" description="Polar residues" evidence="1">
    <location>
        <begin position="35"/>
        <end position="46"/>
    </location>
</feature>
<evidence type="ECO:0000256" key="1">
    <source>
        <dbReference type="SAM" id="MobiDB-lite"/>
    </source>
</evidence>
<protein>
    <recommendedName>
        <fullName evidence="4">Armadillo repeat-containing domain-containing protein</fullName>
    </recommendedName>
</protein>
<feature type="compositionally biased region" description="Low complexity" evidence="1">
    <location>
        <begin position="111"/>
        <end position="126"/>
    </location>
</feature>
<dbReference type="GO" id="GO:0044782">
    <property type="term" value="P:cilium organization"/>
    <property type="evidence" value="ECO:0007669"/>
    <property type="project" value="TreeGrafter"/>
</dbReference>
<sequence length="713" mass="81132">MPSEESKQTLSSSAALPIRSSIIQSVISEARSLVENESSTRATISKPSRPFTPRDNERRLFVENEYASRPTSAFSSSNFDFSYRKTSSGTRDESTQDPNNSKSSTRKKKPSSSGSKRTGSSKSSRSNECKDDEVSDTHDRLWGSIDSIVVSLETLNEEQLSDTLDSLHLLVEKLQKEDERKAVLVSKLSKFLDMGNAEITVKICSIILKLTRIGQHILQICKILFKISKQEKYDKLFKDDKILVPIILLLNQDFVTESYNVSWEILLFSIGTLKNISYDSHNQKTLVKHNIVSQLSLLMSSALRELKTGSMEKVNKQAQLLVQILATLRNLATRSSTFKQFLEYNVIDNIHILMSALISHSEFIHNATRVLSKLSLDDVCLEEMRRIEHLKSCLINVLREHRKHMPIVVRVTFILGNLTFENYSGQEQLNEKSEVPFLLDLLDLYTTEDEKTSKDNIKKETEDLLTKLIRLIANISMDEKQGKLIAQSKSTLRLVELVEKKKVQDCEELILNTLRCITNLSFYAFNIPTAPLFIHKLKLASLLSTLLFHDHSDVVYEATRCFGNLSQDAQVREYMHKSRIDEALIIMIEHGNLDIVYAVCGVLVNLSSDPNRTHLELLKERGAIEKLIDVLERSTVALALVVLKIFHNICLNVESKQTLSSLYSEEEVQHLDSLLQSIIQEQYDNVEHMTEYDISMVRDLTSVAKQLQCIISK</sequence>
<dbReference type="Proteomes" id="UP000444721">
    <property type="component" value="Unassembled WGS sequence"/>
</dbReference>
<dbReference type="GeneID" id="68112696"/>
<dbReference type="EMBL" id="VFQX01000044">
    <property type="protein sequence ID" value="KAF0975484.1"/>
    <property type="molecule type" value="Genomic_DNA"/>
</dbReference>
<dbReference type="InterPro" id="IPR016024">
    <property type="entry name" value="ARM-type_fold"/>
</dbReference>
<dbReference type="OrthoDB" id="247006at2759"/>
<reference evidence="2 3" key="1">
    <citation type="journal article" date="2019" name="Sci. Rep.">
        <title>Nanopore sequencing improves the draft genome of the human pathogenic amoeba Naegleria fowleri.</title>
        <authorList>
            <person name="Liechti N."/>
            <person name="Schurch N."/>
            <person name="Bruggmann R."/>
            <person name="Wittwer M."/>
        </authorList>
    </citation>
    <scope>NUCLEOTIDE SEQUENCE [LARGE SCALE GENOMIC DNA]</scope>
    <source>
        <strain evidence="2 3">ATCC 30894</strain>
    </source>
</reference>
<dbReference type="SMART" id="SM00185">
    <property type="entry name" value="ARM"/>
    <property type="match status" value="7"/>
</dbReference>
<proteinExistence type="predicted"/>
<feature type="compositionally biased region" description="Polar residues" evidence="1">
    <location>
        <begin position="69"/>
        <end position="89"/>
    </location>
</feature>
<dbReference type="VEuPathDB" id="AmoebaDB:FDP41_005478"/>
<feature type="compositionally biased region" description="Basic and acidic residues" evidence="1">
    <location>
        <begin position="52"/>
        <end position="62"/>
    </location>
</feature>
<name>A0A6A5BN43_NAEFO</name>
<accession>A0A6A5BN43</accession>
<evidence type="ECO:0000313" key="3">
    <source>
        <dbReference type="Proteomes" id="UP000444721"/>
    </source>
</evidence>
<dbReference type="InterPro" id="IPR011989">
    <property type="entry name" value="ARM-like"/>
</dbReference>
<dbReference type="InterPro" id="IPR038905">
    <property type="entry name" value="ARMC2"/>
</dbReference>
<dbReference type="PANTHER" id="PTHR21356:SF1">
    <property type="entry name" value="ARMADILLO REPEAT-CONTAINING PROTEIN 2"/>
    <property type="match status" value="1"/>
</dbReference>
<dbReference type="InterPro" id="IPR000225">
    <property type="entry name" value="Armadillo"/>
</dbReference>
<gene>
    <name evidence="2" type="ORF">FDP41_005478</name>
</gene>
<comment type="caution">
    <text evidence="2">The sequence shown here is derived from an EMBL/GenBank/DDBJ whole genome shotgun (WGS) entry which is preliminary data.</text>
</comment>
<feature type="region of interest" description="Disordered" evidence="1">
    <location>
        <begin position="32"/>
        <end position="135"/>
    </location>
</feature>
<evidence type="ECO:0000313" key="2">
    <source>
        <dbReference type="EMBL" id="KAF0975484.1"/>
    </source>
</evidence>
<dbReference type="SUPFAM" id="SSF48371">
    <property type="entry name" value="ARM repeat"/>
    <property type="match status" value="2"/>
</dbReference>
<keyword evidence="3" id="KW-1185">Reference proteome</keyword>
<evidence type="ECO:0008006" key="4">
    <source>
        <dbReference type="Google" id="ProtNLM"/>
    </source>
</evidence>
<dbReference type="VEuPathDB" id="AmoebaDB:NfTy_066560"/>
<dbReference type="Gene3D" id="1.25.10.10">
    <property type="entry name" value="Leucine-rich Repeat Variant"/>
    <property type="match status" value="2"/>
</dbReference>
<dbReference type="PANTHER" id="PTHR21356">
    <property type="entry name" value="ARMADILLO REPEAT CONTAINING 2"/>
    <property type="match status" value="1"/>
</dbReference>
<dbReference type="RefSeq" id="XP_044560197.1">
    <property type="nucleotide sequence ID" value="XM_044709006.1"/>
</dbReference>
<organism evidence="2 3">
    <name type="scientific">Naegleria fowleri</name>
    <name type="common">Brain eating amoeba</name>
    <dbReference type="NCBI Taxonomy" id="5763"/>
    <lineage>
        <taxon>Eukaryota</taxon>
        <taxon>Discoba</taxon>
        <taxon>Heterolobosea</taxon>
        <taxon>Tetramitia</taxon>
        <taxon>Eutetramitia</taxon>
        <taxon>Vahlkampfiidae</taxon>
        <taxon>Naegleria</taxon>
    </lineage>
</organism>
<dbReference type="VEuPathDB" id="AmoebaDB:NF0014200"/>